<evidence type="ECO:0000256" key="8">
    <source>
        <dbReference type="PROSITE-ProRule" id="PRU01211"/>
    </source>
</evidence>
<keyword evidence="6 7" id="KW-1015">Disulfide bond</keyword>
<evidence type="ECO:0000313" key="12">
    <source>
        <dbReference type="EMBL" id="KAF6027899.1"/>
    </source>
</evidence>
<dbReference type="Pfam" id="PF01400">
    <property type="entry name" value="Astacin"/>
    <property type="match status" value="1"/>
</dbReference>
<evidence type="ECO:0000256" key="3">
    <source>
        <dbReference type="ARBA" id="ARBA00022801"/>
    </source>
</evidence>
<keyword evidence="13" id="KW-1185">Reference proteome</keyword>
<dbReference type="OrthoDB" id="291007at2759"/>
<dbReference type="InterPro" id="IPR001506">
    <property type="entry name" value="Peptidase_M12A"/>
</dbReference>
<dbReference type="CDD" id="cd04280">
    <property type="entry name" value="ZnMc_astacin_like"/>
    <property type="match status" value="1"/>
</dbReference>
<evidence type="ECO:0000259" key="11">
    <source>
        <dbReference type="PROSITE" id="PS51864"/>
    </source>
</evidence>
<dbReference type="PANTHER" id="PTHR10127:SF850">
    <property type="entry name" value="METALLOENDOPEPTIDASE"/>
    <property type="match status" value="1"/>
</dbReference>
<dbReference type="GO" id="GO:0006508">
    <property type="term" value="P:proteolysis"/>
    <property type="evidence" value="ECO:0007669"/>
    <property type="project" value="UniProtKB-KW"/>
</dbReference>
<evidence type="ECO:0000259" key="10">
    <source>
        <dbReference type="PROSITE" id="PS01180"/>
    </source>
</evidence>
<evidence type="ECO:0000256" key="5">
    <source>
        <dbReference type="ARBA" id="ARBA00023049"/>
    </source>
</evidence>
<dbReference type="AlphaFoldDB" id="A0A7J7JNH8"/>
<feature type="disulfide bond" evidence="7">
    <location>
        <begin position="244"/>
        <end position="271"/>
    </location>
</feature>
<evidence type="ECO:0000256" key="9">
    <source>
        <dbReference type="RuleBase" id="RU361183"/>
    </source>
</evidence>
<dbReference type="SMART" id="SM00235">
    <property type="entry name" value="ZnMc"/>
    <property type="match status" value="1"/>
</dbReference>
<dbReference type="InterPro" id="IPR000859">
    <property type="entry name" value="CUB_dom"/>
</dbReference>
<dbReference type="Gene3D" id="2.60.120.290">
    <property type="entry name" value="Spermadhesin, CUB domain"/>
    <property type="match status" value="1"/>
</dbReference>
<gene>
    <name evidence="12" type="ORF">EB796_013800</name>
</gene>
<feature type="domain" description="Peptidase M12A" evidence="11">
    <location>
        <begin position="46"/>
        <end position="240"/>
    </location>
</feature>
<dbReference type="PROSITE" id="PS01180">
    <property type="entry name" value="CUB"/>
    <property type="match status" value="1"/>
</dbReference>
<dbReference type="PROSITE" id="PS51864">
    <property type="entry name" value="ASTACIN"/>
    <property type="match status" value="1"/>
</dbReference>
<evidence type="ECO:0000256" key="2">
    <source>
        <dbReference type="ARBA" id="ARBA00022723"/>
    </source>
</evidence>
<proteinExistence type="predicted"/>
<feature type="chain" id="PRO_5029931151" description="Metalloendopeptidase" evidence="9">
    <location>
        <begin position="28"/>
        <end position="281"/>
    </location>
</feature>
<feature type="active site" evidence="8">
    <location>
        <position position="139"/>
    </location>
</feature>
<dbReference type="SUPFAM" id="SSF55486">
    <property type="entry name" value="Metalloproteases ('zincins'), catalytic domain"/>
    <property type="match status" value="1"/>
</dbReference>
<comment type="cofactor">
    <cofactor evidence="8 9">
        <name>Zn(2+)</name>
        <dbReference type="ChEBI" id="CHEBI:29105"/>
    </cofactor>
    <text evidence="8 9">Binds 1 zinc ion per subunit.</text>
</comment>
<keyword evidence="1 8" id="KW-0645">Protease</keyword>
<keyword evidence="4 8" id="KW-0862">Zinc</keyword>
<comment type="caution">
    <text evidence="12">The sequence shown here is derived from an EMBL/GenBank/DDBJ whole genome shotgun (WGS) entry which is preliminary data.</text>
</comment>
<dbReference type="InterPro" id="IPR024079">
    <property type="entry name" value="MetalloPept_cat_dom_sf"/>
</dbReference>
<dbReference type="Proteomes" id="UP000593567">
    <property type="component" value="Unassembled WGS sequence"/>
</dbReference>
<comment type="caution">
    <text evidence="7">Lacks conserved residue(s) required for the propagation of feature annotation.</text>
</comment>
<keyword evidence="9" id="KW-0732">Signal</keyword>
<dbReference type="PRINTS" id="PR00480">
    <property type="entry name" value="ASTACIN"/>
</dbReference>
<dbReference type="GO" id="GO:0004222">
    <property type="term" value="F:metalloendopeptidase activity"/>
    <property type="evidence" value="ECO:0007669"/>
    <property type="project" value="UniProtKB-UniRule"/>
</dbReference>
<dbReference type="InterPro" id="IPR034035">
    <property type="entry name" value="Astacin-like_dom"/>
</dbReference>
<dbReference type="EMBL" id="VXIV02002008">
    <property type="protein sequence ID" value="KAF6027899.1"/>
    <property type="molecule type" value="Genomic_DNA"/>
</dbReference>
<feature type="binding site" evidence="8">
    <location>
        <position position="138"/>
    </location>
    <ligand>
        <name>Zn(2+)</name>
        <dbReference type="ChEBI" id="CHEBI:29105"/>
        <note>catalytic</note>
    </ligand>
</feature>
<dbReference type="InterPro" id="IPR006026">
    <property type="entry name" value="Peptidase_Metallo"/>
</dbReference>
<dbReference type="Pfam" id="PF00431">
    <property type="entry name" value="CUB"/>
    <property type="match status" value="1"/>
</dbReference>
<dbReference type="SUPFAM" id="SSF49854">
    <property type="entry name" value="Spermadhesin, CUB domain"/>
    <property type="match status" value="1"/>
</dbReference>
<evidence type="ECO:0000256" key="7">
    <source>
        <dbReference type="PROSITE-ProRule" id="PRU00059"/>
    </source>
</evidence>
<protein>
    <recommendedName>
        <fullName evidence="9">Metalloendopeptidase</fullName>
        <ecNumber evidence="9">3.4.24.-</ecNumber>
    </recommendedName>
</protein>
<name>A0A7J7JNH8_BUGNE</name>
<dbReference type="GO" id="GO:0008270">
    <property type="term" value="F:zinc ion binding"/>
    <property type="evidence" value="ECO:0007669"/>
    <property type="project" value="UniProtKB-UniRule"/>
</dbReference>
<evidence type="ECO:0000313" key="13">
    <source>
        <dbReference type="Proteomes" id="UP000593567"/>
    </source>
</evidence>
<dbReference type="InterPro" id="IPR035914">
    <property type="entry name" value="Sperma_CUB_dom_sf"/>
</dbReference>
<feature type="domain" description="CUB" evidence="10">
    <location>
        <begin position="244"/>
        <end position="281"/>
    </location>
</feature>
<feature type="signal peptide" evidence="9">
    <location>
        <begin position="1"/>
        <end position="27"/>
    </location>
</feature>
<sequence>MRIFYYILYLVILHVSFFCTFPTPSQAKYSGLQTKQLSVLQRKKRAATADQSRLWPNATIPYEFDKGLPKNLKNLLQNAIHHWENKTCIDFVPKLKHHKDYVVFTTESCGCCSSVGKIGGRQTLSLSSYCASESVAIHELGHVVGFWHEHTRPDRDSYITVLWNNIYKDLHKNFFKRNSFEVNSFGRPYDFASIMHYGPRTFSNGKGDTMVAINGEKMSHQSASLSTEDIIQTQLLYQCPEPECEFLISASTRGRITSPYYPSHYTANVDCQWTVVVPEGI</sequence>
<keyword evidence="3 8" id="KW-0378">Hydrolase</keyword>
<reference evidence="12" key="1">
    <citation type="submission" date="2020-06" db="EMBL/GenBank/DDBJ databases">
        <title>Draft genome of Bugula neritina, a colonial animal packing powerful symbionts and potential medicines.</title>
        <authorList>
            <person name="Rayko M."/>
        </authorList>
    </citation>
    <scope>NUCLEOTIDE SEQUENCE [LARGE SCALE GENOMIC DNA]</scope>
    <source>
        <strain evidence="12">Kwan_BN1</strain>
    </source>
</reference>
<feature type="disulfide bond" evidence="8">
    <location>
        <begin position="111"/>
        <end position="112"/>
    </location>
</feature>
<keyword evidence="5 8" id="KW-0482">Metalloprotease</keyword>
<evidence type="ECO:0000256" key="4">
    <source>
        <dbReference type="ARBA" id="ARBA00022833"/>
    </source>
</evidence>
<keyword evidence="2 8" id="KW-0479">Metal-binding</keyword>
<feature type="binding site" evidence="8">
    <location>
        <position position="148"/>
    </location>
    <ligand>
        <name>Zn(2+)</name>
        <dbReference type="ChEBI" id="CHEBI:29105"/>
        <note>catalytic</note>
    </ligand>
</feature>
<dbReference type="PANTHER" id="PTHR10127">
    <property type="entry name" value="DISCOIDIN, CUB, EGF, LAMININ , AND ZINC METALLOPROTEASE DOMAIN CONTAINING"/>
    <property type="match status" value="1"/>
</dbReference>
<evidence type="ECO:0000256" key="1">
    <source>
        <dbReference type="ARBA" id="ARBA00022670"/>
    </source>
</evidence>
<evidence type="ECO:0000256" key="6">
    <source>
        <dbReference type="ARBA" id="ARBA00023157"/>
    </source>
</evidence>
<dbReference type="EC" id="3.4.24.-" evidence="9"/>
<organism evidence="12 13">
    <name type="scientific">Bugula neritina</name>
    <name type="common">Brown bryozoan</name>
    <name type="synonym">Sertularia neritina</name>
    <dbReference type="NCBI Taxonomy" id="10212"/>
    <lineage>
        <taxon>Eukaryota</taxon>
        <taxon>Metazoa</taxon>
        <taxon>Spiralia</taxon>
        <taxon>Lophotrochozoa</taxon>
        <taxon>Bryozoa</taxon>
        <taxon>Gymnolaemata</taxon>
        <taxon>Cheilostomatida</taxon>
        <taxon>Flustrina</taxon>
        <taxon>Buguloidea</taxon>
        <taxon>Bugulidae</taxon>
        <taxon>Bugula</taxon>
    </lineage>
</organism>
<dbReference type="Gene3D" id="3.40.390.10">
    <property type="entry name" value="Collagenase (Catalytic Domain)"/>
    <property type="match status" value="1"/>
</dbReference>
<accession>A0A7J7JNH8</accession>
<dbReference type="CDD" id="cd00041">
    <property type="entry name" value="CUB"/>
    <property type="match status" value="1"/>
</dbReference>
<feature type="binding site" evidence="8">
    <location>
        <position position="142"/>
    </location>
    <ligand>
        <name>Zn(2+)</name>
        <dbReference type="ChEBI" id="CHEBI:29105"/>
        <note>catalytic</note>
    </ligand>
</feature>